<dbReference type="PANTHER" id="PTHR45661:SF3">
    <property type="entry name" value="IG-LIKE DOMAIN-CONTAINING PROTEIN"/>
    <property type="match status" value="1"/>
</dbReference>
<name>A2E7E4_TRIV3</name>
<dbReference type="RefSeq" id="XP_001323660.1">
    <property type="nucleotide sequence ID" value="XM_001323625.1"/>
</dbReference>
<dbReference type="SMR" id="A2E7E4"/>
<sequence>MSFTHKTLFSSDAIKRKTNVYVSYLNEQNLIITTNALIMNSNQTIIYEYLGYNIDSITIPNTVRTIKSSAFENSTSSISFEQNSQLSIIENNAFRNCSNLNKLDFSSNNHLQTIQFSSFKDCSNLVEIIFSSTNLYINNNAFENCTKLAKMINILNIPDQCFSGCSKLKQVTIRENARTIGFRSFENCIALTNIIIPSTVETISEYSFVNCNKLKSITFSQENSLSMIFVNSFSGCDSLQNISNFKSTKYQCIDNTLYYQNETSLDLIYHLSQSLDKVLIINCTIIRQYSFNHSNNIVNISILPGSVSLIESYSFNNCLNLKFINFPLSVETVEQNAFYECRSIRCPLFIENKTTEYLKMIVESGISPYLIIKCRVVHGSNKLQCLRSLCNKSAKLFFQHLSK</sequence>
<dbReference type="AlphaFoldDB" id="A2E7E4"/>
<dbReference type="Pfam" id="PF13306">
    <property type="entry name" value="LRR_5"/>
    <property type="match status" value="3"/>
</dbReference>
<keyword evidence="2" id="KW-1185">Reference proteome</keyword>
<reference evidence="1" key="2">
    <citation type="journal article" date="2007" name="Science">
        <title>Draft genome sequence of the sexually transmitted pathogen Trichomonas vaginalis.</title>
        <authorList>
            <person name="Carlton J.M."/>
            <person name="Hirt R.P."/>
            <person name="Silva J.C."/>
            <person name="Delcher A.L."/>
            <person name="Schatz M."/>
            <person name="Zhao Q."/>
            <person name="Wortman J.R."/>
            <person name="Bidwell S.L."/>
            <person name="Alsmark U.C.M."/>
            <person name="Besteiro S."/>
            <person name="Sicheritz-Ponten T."/>
            <person name="Noel C.J."/>
            <person name="Dacks J.B."/>
            <person name="Foster P.G."/>
            <person name="Simillion C."/>
            <person name="Van de Peer Y."/>
            <person name="Miranda-Saavedra D."/>
            <person name="Barton G.J."/>
            <person name="Westrop G.D."/>
            <person name="Mueller S."/>
            <person name="Dessi D."/>
            <person name="Fiori P.L."/>
            <person name="Ren Q."/>
            <person name="Paulsen I."/>
            <person name="Zhang H."/>
            <person name="Bastida-Corcuera F.D."/>
            <person name="Simoes-Barbosa A."/>
            <person name="Brown M.T."/>
            <person name="Hayes R.D."/>
            <person name="Mukherjee M."/>
            <person name="Okumura C.Y."/>
            <person name="Schneider R."/>
            <person name="Smith A.J."/>
            <person name="Vanacova S."/>
            <person name="Villalvazo M."/>
            <person name="Haas B.J."/>
            <person name="Pertea M."/>
            <person name="Feldblyum T.V."/>
            <person name="Utterback T.R."/>
            <person name="Shu C.L."/>
            <person name="Osoegawa K."/>
            <person name="de Jong P.J."/>
            <person name="Hrdy I."/>
            <person name="Horvathova L."/>
            <person name="Zubacova Z."/>
            <person name="Dolezal P."/>
            <person name="Malik S.B."/>
            <person name="Logsdon J.M. Jr."/>
            <person name="Henze K."/>
            <person name="Gupta A."/>
            <person name="Wang C.C."/>
            <person name="Dunne R.L."/>
            <person name="Upcroft J.A."/>
            <person name="Upcroft P."/>
            <person name="White O."/>
            <person name="Salzberg S.L."/>
            <person name="Tang P."/>
            <person name="Chiu C.-H."/>
            <person name="Lee Y.-S."/>
            <person name="Embley T.M."/>
            <person name="Coombs G.H."/>
            <person name="Mottram J.C."/>
            <person name="Tachezy J."/>
            <person name="Fraser-Liggett C.M."/>
            <person name="Johnson P.J."/>
        </authorList>
    </citation>
    <scope>NUCLEOTIDE SEQUENCE [LARGE SCALE GENOMIC DNA]</scope>
    <source>
        <strain evidence="1">G3</strain>
    </source>
</reference>
<reference evidence="1" key="1">
    <citation type="submission" date="2006-10" db="EMBL/GenBank/DDBJ databases">
        <authorList>
            <person name="Amadeo P."/>
            <person name="Zhao Q."/>
            <person name="Wortman J."/>
            <person name="Fraser-Liggett C."/>
            <person name="Carlton J."/>
        </authorList>
    </citation>
    <scope>NUCLEOTIDE SEQUENCE</scope>
    <source>
        <strain evidence="1">G3</strain>
    </source>
</reference>
<dbReference type="InterPro" id="IPR026906">
    <property type="entry name" value="LRR_5"/>
</dbReference>
<protein>
    <submittedName>
        <fullName evidence="1">Leucine Rich Repeat family protein</fullName>
    </submittedName>
</protein>
<gene>
    <name evidence="1" type="ORF">TVAG_418740</name>
</gene>
<dbReference type="InterPro" id="IPR053139">
    <property type="entry name" value="Surface_bspA-like"/>
</dbReference>
<accession>A2E7E4</accession>
<dbReference type="VEuPathDB" id="TrichDB:TVAGG3_0832010"/>
<evidence type="ECO:0000313" key="1">
    <source>
        <dbReference type="EMBL" id="EAY11437.1"/>
    </source>
</evidence>
<dbReference type="KEGG" id="tva:4769390"/>
<organism evidence="1 2">
    <name type="scientific">Trichomonas vaginalis (strain ATCC PRA-98 / G3)</name>
    <dbReference type="NCBI Taxonomy" id="412133"/>
    <lineage>
        <taxon>Eukaryota</taxon>
        <taxon>Metamonada</taxon>
        <taxon>Parabasalia</taxon>
        <taxon>Trichomonadida</taxon>
        <taxon>Trichomonadidae</taxon>
        <taxon>Trichomonas</taxon>
    </lineage>
</organism>
<evidence type="ECO:0000313" key="2">
    <source>
        <dbReference type="Proteomes" id="UP000001542"/>
    </source>
</evidence>
<dbReference type="SUPFAM" id="SSF52058">
    <property type="entry name" value="L domain-like"/>
    <property type="match status" value="1"/>
</dbReference>
<dbReference type="InParanoid" id="A2E7E4"/>
<dbReference type="PANTHER" id="PTHR45661">
    <property type="entry name" value="SURFACE ANTIGEN"/>
    <property type="match status" value="1"/>
</dbReference>
<dbReference type="OrthoDB" id="27267at2759"/>
<dbReference type="InterPro" id="IPR032675">
    <property type="entry name" value="LRR_dom_sf"/>
</dbReference>
<dbReference type="Gene3D" id="3.80.10.10">
    <property type="entry name" value="Ribonuclease Inhibitor"/>
    <property type="match status" value="2"/>
</dbReference>
<dbReference type="VEuPathDB" id="TrichDB:TVAG_418740"/>
<dbReference type="Proteomes" id="UP000001542">
    <property type="component" value="Unassembled WGS sequence"/>
</dbReference>
<dbReference type="STRING" id="5722.A2E7E4"/>
<dbReference type="EMBL" id="DS113319">
    <property type="protein sequence ID" value="EAY11437.1"/>
    <property type="molecule type" value="Genomic_DNA"/>
</dbReference>
<proteinExistence type="predicted"/>